<evidence type="ECO:0000256" key="2">
    <source>
        <dbReference type="ARBA" id="ARBA00005752"/>
    </source>
</evidence>
<evidence type="ECO:0000256" key="9">
    <source>
        <dbReference type="PIRSR" id="PIRSR001589-2"/>
    </source>
</evidence>
<dbReference type="PROSITE" id="PS51278">
    <property type="entry name" value="GATASE_TYPE_2"/>
    <property type="match status" value="1"/>
</dbReference>
<reference evidence="12 13" key="1">
    <citation type="submission" date="2017-09" db="EMBL/GenBank/DDBJ databases">
        <title>Depth-based differentiation of microbial function through sediment-hosted aquifers and enrichment of novel symbionts in the deep terrestrial subsurface.</title>
        <authorList>
            <person name="Probst A.J."/>
            <person name="Ladd B."/>
            <person name="Jarett J.K."/>
            <person name="Geller-Mcgrath D.E."/>
            <person name="Sieber C.M."/>
            <person name="Emerson J.B."/>
            <person name="Anantharaman K."/>
            <person name="Thomas B.C."/>
            <person name="Malmstrom R."/>
            <person name="Stieglmeier M."/>
            <person name="Klingl A."/>
            <person name="Woyke T."/>
            <person name="Ryan C.M."/>
            <person name="Banfield J.F."/>
        </authorList>
    </citation>
    <scope>NUCLEOTIDE SEQUENCE [LARGE SCALE GENOMIC DNA]</scope>
    <source>
        <strain evidence="12">CG11_big_fil_rev_8_21_14_0_20_46_11</strain>
    </source>
</reference>
<evidence type="ECO:0000256" key="8">
    <source>
        <dbReference type="PIRSR" id="PIRSR001589-1"/>
    </source>
</evidence>
<dbReference type="GO" id="GO:0006529">
    <property type="term" value="P:asparagine biosynthetic process"/>
    <property type="evidence" value="ECO:0007669"/>
    <property type="project" value="UniProtKB-KW"/>
</dbReference>
<feature type="binding site" evidence="9">
    <location>
        <position position="280"/>
    </location>
    <ligand>
        <name>ATP</name>
        <dbReference type="ChEBI" id="CHEBI:30616"/>
    </ligand>
</feature>
<name>A0A2H0KCU8_9BACT</name>
<dbReference type="Pfam" id="PF13537">
    <property type="entry name" value="GATase_7"/>
    <property type="match status" value="1"/>
</dbReference>
<comment type="caution">
    <text evidence="12">The sequence shown here is derived from an EMBL/GenBank/DDBJ whole genome shotgun (WGS) entry which is preliminary data.</text>
</comment>
<gene>
    <name evidence="12" type="primary">asnB</name>
    <name evidence="12" type="ORF">COV91_01035</name>
</gene>
<keyword evidence="6 8" id="KW-0315">Glutamine amidotransferase</keyword>
<dbReference type="Pfam" id="PF00733">
    <property type="entry name" value="Asn_synthase"/>
    <property type="match status" value="1"/>
</dbReference>
<dbReference type="PANTHER" id="PTHR43284:SF1">
    <property type="entry name" value="ASPARAGINE SYNTHETASE"/>
    <property type="match status" value="1"/>
</dbReference>
<comment type="pathway">
    <text evidence="1">Amino-acid biosynthesis; L-asparagine biosynthesis; L-asparagine from L-aspartate (L-Gln route): step 1/1.</text>
</comment>
<evidence type="ECO:0000256" key="5">
    <source>
        <dbReference type="ARBA" id="ARBA00022840"/>
    </source>
</evidence>
<keyword evidence="4 9" id="KW-0547">Nucleotide-binding</keyword>
<evidence type="ECO:0000313" key="13">
    <source>
        <dbReference type="Proteomes" id="UP000229342"/>
    </source>
</evidence>
<dbReference type="InterPro" id="IPR033738">
    <property type="entry name" value="AsnB_N"/>
</dbReference>
<dbReference type="CDD" id="cd00712">
    <property type="entry name" value="AsnB"/>
    <property type="match status" value="1"/>
</dbReference>
<evidence type="ECO:0000256" key="3">
    <source>
        <dbReference type="ARBA" id="ARBA00012737"/>
    </source>
</evidence>
<evidence type="ECO:0000256" key="7">
    <source>
        <dbReference type="ARBA" id="ARBA00048741"/>
    </source>
</evidence>
<dbReference type="GO" id="GO:0005524">
    <property type="term" value="F:ATP binding"/>
    <property type="evidence" value="ECO:0007669"/>
    <property type="project" value="UniProtKB-KW"/>
</dbReference>
<dbReference type="EC" id="6.3.5.4" evidence="3"/>
<dbReference type="SUPFAM" id="SSF52402">
    <property type="entry name" value="Adenine nucleotide alpha hydrolases-like"/>
    <property type="match status" value="1"/>
</dbReference>
<dbReference type="InterPro" id="IPR051786">
    <property type="entry name" value="ASN_synthetase/amidase"/>
</dbReference>
<accession>A0A2H0KCU8</accession>
<comment type="similarity">
    <text evidence="2">Belongs to the asparagine synthetase family.</text>
</comment>
<dbReference type="PIRSF" id="PIRSF001589">
    <property type="entry name" value="Asn_synthetase_glu-h"/>
    <property type="match status" value="1"/>
</dbReference>
<dbReference type="EMBL" id="PCVG01000014">
    <property type="protein sequence ID" value="PIQ69059.1"/>
    <property type="molecule type" value="Genomic_DNA"/>
</dbReference>
<dbReference type="InterPro" id="IPR014729">
    <property type="entry name" value="Rossmann-like_a/b/a_fold"/>
</dbReference>
<feature type="active site" description="For GATase activity" evidence="8">
    <location>
        <position position="2"/>
    </location>
</feature>
<keyword evidence="8" id="KW-0028">Amino-acid biosynthesis</keyword>
<dbReference type="Gene3D" id="3.60.20.10">
    <property type="entry name" value="Glutamine Phosphoribosylpyrophosphate, subunit 1, domain 1"/>
    <property type="match status" value="1"/>
</dbReference>
<dbReference type="InterPro" id="IPR029055">
    <property type="entry name" value="Ntn_hydrolases_N"/>
</dbReference>
<proteinExistence type="inferred from homology"/>
<evidence type="ECO:0000259" key="11">
    <source>
        <dbReference type="PROSITE" id="PS51278"/>
    </source>
</evidence>
<dbReference type="InterPro" id="IPR017932">
    <property type="entry name" value="GATase_2_dom"/>
</dbReference>
<organism evidence="12 13">
    <name type="scientific">Candidatus Taylorbacteria bacterium CG11_big_fil_rev_8_21_14_0_20_46_11</name>
    <dbReference type="NCBI Taxonomy" id="1975025"/>
    <lineage>
        <taxon>Bacteria</taxon>
        <taxon>Candidatus Tayloriibacteriota</taxon>
    </lineage>
</organism>
<dbReference type="AlphaFoldDB" id="A0A2H0KCU8"/>
<dbReference type="NCBIfam" id="TIGR01536">
    <property type="entry name" value="asn_synth_AEB"/>
    <property type="match status" value="1"/>
</dbReference>
<keyword evidence="8" id="KW-0061">Asparagine biosynthesis</keyword>
<dbReference type="GO" id="GO:0004066">
    <property type="term" value="F:asparagine synthase (glutamine-hydrolyzing) activity"/>
    <property type="evidence" value="ECO:0007669"/>
    <property type="project" value="UniProtKB-EC"/>
</dbReference>
<dbReference type="PANTHER" id="PTHR43284">
    <property type="entry name" value="ASPARAGINE SYNTHETASE (GLUTAMINE-HYDROLYZING)"/>
    <property type="match status" value="1"/>
</dbReference>
<evidence type="ECO:0000313" key="12">
    <source>
        <dbReference type="EMBL" id="PIQ69059.1"/>
    </source>
</evidence>
<dbReference type="GO" id="GO:0005829">
    <property type="term" value="C:cytosol"/>
    <property type="evidence" value="ECO:0007669"/>
    <property type="project" value="TreeGrafter"/>
</dbReference>
<comment type="catalytic activity">
    <reaction evidence="7">
        <text>L-aspartate + L-glutamine + ATP + H2O = L-asparagine + L-glutamate + AMP + diphosphate + H(+)</text>
        <dbReference type="Rhea" id="RHEA:12228"/>
        <dbReference type="ChEBI" id="CHEBI:15377"/>
        <dbReference type="ChEBI" id="CHEBI:15378"/>
        <dbReference type="ChEBI" id="CHEBI:29985"/>
        <dbReference type="ChEBI" id="CHEBI:29991"/>
        <dbReference type="ChEBI" id="CHEBI:30616"/>
        <dbReference type="ChEBI" id="CHEBI:33019"/>
        <dbReference type="ChEBI" id="CHEBI:58048"/>
        <dbReference type="ChEBI" id="CHEBI:58359"/>
        <dbReference type="ChEBI" id="CHEBI:456215"/>
        <dbReference type="EC" id="6.3.5.4"/>
    </reaction>
</comment>
<dbReference type="CDD" id="cd01991">
    <property type="entry name" value="Asn_synthase_B_C"/>
    <property type="match status" value="1"/>
</dbReference>
<keyword evidence="5 9" id="KW-0067">ATP-binding</keyword>
<dbReference type="Proteomes" id="UP000229342">
    <property type="component" value="Unassembled WGS sequence"/>
</dbReference>
<evidence type="ECO:0000256" key="10">
    <source>
        <dbReference type="PIRSR" id="PIRSR001589-3"/>
    </source>
</evidence>
<evidence type="ECO:0000256" key="1">
    <source>
        <dbReference type="ARBA" id="ARBA00005187"/>
    </source>
</evidence>
<evidence type="ECO:0000256" key="4">
    <source>
        <dbReference type="ARBA" id="ARBA00022741"/>
    </source>
</evidence>
<feature type="site" description="Important for beta-aspartyl-AMP intermediate formation" evidence="10">
    <location>
        <position position="362"/>
    </location>
</feature>
<feature type="domain" description="Glutamine amidotransferase type-2" evidence="11">
    <location>
        <begin position="2"/>
        <end position="206"/>
    </location>
</feature>
<evidence type="ECO:0000256" key="6">
    <source>
        <dbReference type="ARBA" id="ARBA00022962"/>
    </source>
</evidence>
<protein>
    <recommendedName>
        <fullName evidence="3">asparagine synthase (glutamine-hydrolyzing)</fullName>
        <ecNumber evidence="3">6.3.5.4</ecNumber>
    </recommendedName>
</protein>
<dbReference type="InterPro" id="IPR001962">
    <property type="entry name" value="Asn_synthase"/>
</dbReference>
<dbReference type="Gene3D" id="3.40.50.620">
    <property type="entry name" value="HUPs"/>
    <property type="match status" value="1"/>
</dbReference>
<dbReference type="SUPFAM" id="SSF56235">
    <property type="entry name" value="N-terminal nucleophile aminohydrolases (Ntn hydrolases)"/>
    <property type="match status" value="1"/>
</dbReference>
<dbReference type="InterPro" id="IPR006426">
    <property type="entry name" value="Asn_synth_AEB"/>
</dbReference>
<feature type="binding site" evidence="9">
    <location>
        <position position="93"/>
    </location>
    <ligand>
        <name>L-glutamine</name>
        <dbReference type="ChEBI" id="CHEBI:58359"/>
    </ligand>
</feature>
<sequence>MCSINGFSWKDNNLIQKMNEITSHRGPDGTGVFVEKGVSLGHNRLAIIDLSDKGSQPMRSRDGRFIIIYNGEIYNYRELKTELTGYPFQSSSDTEVILAAYEVWGEKAFARLNGMFSFALFDTKEQKLILVRDPVGIKPLYYYWDNQKLIFSSEIKAILEHTDVPRRVDPLALNLYMRVLYVPAPHTMFLGIKKLPSGSMLIHTRGTINILSYVQKPNPILSQKPFGELKEELHTRVKNSVKRQLVSDRPVGLYLSGGVDSSAVLSVMTEAQSRVETFSVGFELTKEEQKEKFNVDSSLAKSTAKHFGATHHEVLMSPSEILPLFEEAIYHLDEPVSNATIIPMLKLARFAKTRVATVLGGDGGDELFGGYERYRWSLLSSYYRRSPNILRKGVGSVLLKLKKLDTASGVERFMKFGFQKEDVVVALLASNVYNADSSRDFFDKQFLSTVSEPFETQFMRTDRQSWLVDESLQRSDKLSMAAGLEGRVPLLDLPLIDFAETIPQKYKLSAFNTKIILREAFKEHLPEGLYNQPKRGWFSPGAKWLRHPEIAKFACEVLSADYNESTKDLFNWDHVRTLLDAHLNGGYHLTELWTILTFQLWARRFKVSR</sequence>